<name>A0A1Y2MBU3_EPING</name>
<feature type="domain" description="Beta-lactamase-like ARB-00930-like C-terminal" evidence="5">
    <location>
        <begin position="204"/>
        <end position="343"/>
    </location>
</feature>
<dbReference type="Pfam" id="PF26335">
    <property type="entry name" value="ARB_00930_C"/>
    <property type="match status" value="1"/>
</dbReference>
<dbReference type="InParanoid" id="A0A1Y2MBU3"/>
<dbReference type="PANTHER" id="PTHR10009:SF18">
    <property type="entry name" value="PROTEIN YELLOW-LIKE PROTEIN"/>
    <property type="match status" value="1"/>
</dbReference>
<protein>
    <submittedName>
        <fullName evidence="6">Uncharacterized protein</fullName>
    </submittedName>
</protein>
<evidence type="ECO:0000259" key="4">
    <source>
        <dbReference type="Pfam" id="PF00144"/>
    </source>
</evidence>
<dbReference type="SUPFAM" id="SSF63829">
    <property type="entry name" value="Calcium-dependent phosphotriesterase"/>
    <property type="match status" value="1"/>
</dbReference>
<gene>
    <name evidence="6" type="ORF">B5807_02570</name>
</gene>
<reference evidence="6 7" key="1">
    <citation type="journal article" date="2017" name="Genome Announc.">
        <title>Genome sequence of the saprophytic ascomycete Epicoccum nigrum ICMP 19927 strain isolated from New Zealand.</title>
        <authorList>
            <person name="Fokin M."/>
            <person name="Fleetwood D."/>
            <person name="Weir B.S."/>
            <person name="Villas-Boas S.G."/>
        </authorList>
    </citation>
    <scope>NUCLEOTIDE SEQUENCE [LARGE SCALE GENOMIC DNA]</scope>
    <source>
        <strain evidence="6 7">ICMP 19927</strain>
    </source>
</reference>
<evidence type="ECO:0000256" key="2">
    <source>
        <dbReference type="ARBA" id="ARBA00009127"/>
    </source>
</evidence>
<comment type="subcellular location">
    <subcellularLocation>
        <location evidence="1">Secreted</location>
    </subcellularLocation>
</comment>
<dbReference type="Proteomes" id="UP000193240">
    <property type="component" value="Unassembled WGS sequence"/>
</dbReference>
<dbReference type="Gene3D" id="2.120.10.30">
    <property type="entry name" value="TolB, C-terminal domain"/>
    <property type="match status" value="1"/>
</dbReference>
<dbReference type="InterPro" id="IPR012338">
    <property type="entry name" value="Beta-lactam/transpept-like"/>
</dbReference>
<evidence type="ECO:0000256" key="1">
    <source>
        <dbReference type="ARBA" id="ARBA00004613"/>
    </source>
</evidence>
<dbReference type="Pfam" id="PF03022">
    <property type="entry name" value="MRJP"/>
    <property type="match status" value="1"/>
</dbReference>
<evidence type="ECO:0000259" key="5">
    <source>
        <dbReference type="Pfam" id="PF26335"/>
    </source>
</evidence>
<dbReference type="InterPro" id="IPR058664">
    <property type="entry name" value="ARB_00930-like_C"/>
</dbReference>
<feature type="domain" description="Beta-lactamase-related" evidence="4">
    <location>
        <begin position="3"/>
        <end position="181"/>
    </location>
</feature>
<dbReference type="Pfam" id="PF00144">
    <property type="entry name" value="Beta-lactamase"/>
    <property type="match status" value="1"/>
</dbReference>
<keyword evidence="7" id="KW-1185">Reference proteome</keyword>
<dbReference type="GO" id="GO:0005576">
    <property type="term" value="C:extracellular region"/>
    <property type="evidence" value="ECO:0007669"/>
    <property type="project" value="UniProtKB-SubCell"/>
</dbReference>
<organism evidence="6 7">
    <name type="scientific">Epicoccum nigrum</name>
    <name type="common">Soil fungus</name>
    <name type="synonym">Epicoccum purpurascens</name>
    <dbReference type="NCBI Taxonomy" id="105696"/>
    <lineage>
        <taxon>Eukaryota</taxon>
        <taxon>Fungi</taxon>
        <taxon>Dikarya</taxon>
        <taxon>Ascomycota</taxon>
        <taxon>Pezizomycotina</taxon>
        <taxon>Dothideomycetes</taxon>
        <taxon>Pleosporomycetidae</taxon>
        <taxon>Pleosporales</taxon>
        <taxon>Pleosporineae</taxon>
        <taxon>Didymellaceae</taxon>
        <taxon>Epicoccum</taxon>
    </lineage>
</organism>
<dbReference type="Gene3D" id="3.40.710.10">
    <property type="entry name" value="DD-peptidase/beta-lactamase superfamily"/>
    <property type="match status" value="1"/>
</dbReference>
<dbReference type="InterPro" id="IPR011042">
    <property type="entry name" value="6-blade_b-propeller_TolB-like"/>
</dbReference>
<comment type="similarity">
    <text evidence="2">Belongs to the major royal jelly protein family.</text>
</comment>
<evidence type="ECO:0000256" key="3">
    <source>
        <dbReference type="ARBA" id="ARBA00022525"/>
    </source>
</evidence>
<proteinExistence type="inferred from homology"/>
<evidence type="ECO:0000313" key="6">
    <source>
        <dbReference type="EMBL" id="OSS53269.1"/>
    </source>
</evidence>
<dbReference type="AlphaFoldDB" id="A0A1Y2MBU3"/>
<dbReference type="InterPro" id="IPR001466">
    <property type="entry name" value="Beta-lactam-related"/>
</dbReference>
<sequence length="707" mass="77688">MYPSFLPWQTASYSNIGYQLLSYALESMTNKTFVDILYDRVIKPLDLKNTYYENAPTSVGIIPTDPVEDYWWVNLGQAGPGGNMYSSANDISKLGQAILSSRLIKPALTRRWLNPVTFVSDLSASVGAPWGVRRIPLDPVDQPFRSLSVYTKAGTFRRYTAFLTLLKEYNLGFTIMMAGKSMVSNFMIADTLGAALIPAYDAVARDEADQTYSGIYVSYGPNAMPNSTMIISTDPKKPGLGVSSWTSNGTDMVQTAIQFQIGSNGTALRAEARLYYTQLETRAKNGEKRQAWKAVFEDTGGPNVQGPLLFSTVCGSWVGLTGVTYDALPLDEFLFDFDANVSAQVTFQNSSQTIFRVDSGSYGPELEEVHYYYEQWPIGIAVSSKGRIFASYTRGNYSFTLGETVNKTAERAYPSSGLNLPVSQLNTTWNGIMFGSSNTTGLISVQALYITPATNLRPETLWVVDTGRPTIMDSSGAPTMPYAQPGGPKIVGINLPNDTVYATYTFPASVHYPDSYMNDIRFDLRTNVTLSGQGVAYIVDSSDEGRPGFIIPDLGTGESWRRLTQHPSVLRVNSDVPSYQGKPFYQKTMVIPIQTLREGLDGIQISPDGSTVYYSALTSSYLYSVPTANLLAAPSDPLVEIAAANNIANHGQRGGNANGFEGDSNGLIYQLIPEHNAIYYYDPHDLQTHPFVRDPRIIWPDGAEYRG</sequence>
<accession>A0A1Y2MBU3</accession>
<dbReference type="InterPro" id="IPR017996">
    <property type="entry name" value="MRJP/yellow-related"/>
</dbReference>
<dbReference type="PANTHER" id="PTHR10009">
    <property type="entry name" value="PROTEIN YELLOW-RELATED"/>
    <property type="match status" value="1"/>
</dbReference>
<evidence type="ECO:0000313" key="7">
    <source>
        <dbReference type="Proteomes" id="UP000193240"/>
    </source>
</evidence>
<dbReference type="EMBL" id="KZ107839">
    <property type="protein sequence ID" value="OSS53269.1"/>
    <property type="molecule type" value="Genomic_DNA"/>
</dbReference>
<keyword evidence="3" id="KW-0964">Secreted</keyword>
<dbReference type="SUPFAM" id="SSF56601">
    <property type="entry name" value="beta-lactamase/transpeptidase-like"/>
    <property type="match status" value="1"/>
</dbReference>